<evidence type="ECO:0000256" key="1">
    <source>
        <dbReference type="ARBA" id="ARBA00022485"/>
    </source>
</evidence>
<accession>A0A1D8GK83</accession>
<comment type="pathway">
    <text evidence="6">Amino-acid biosynthesis; L-leucine biosynthesis; L-leucine from 3-methyl-2-oxobutanoate: step 2/4.</text>
</comment>
<dbReference type="Proteomes" id="UP000095743">
    <property type="component" value="Chromosome"/>
</dbReference>
<feature type="domain" description="Aconitase/3-isopropylmalate dehydratase large subunit alpha/beta/alpha" evidence="7">
    <location>
        <begin position="6"/>
        <end position="406"/>
    </location>
</feature>
<dbReference type="HAMAP" id="MF_01027">
    <property type="entry name" value="LeuC_type2"/>
    <property type="match status" value="1"/>
</dbReference>
<dbReference type="SUPFAM" id="SSF53732">
    <property type="entry name" value="Aconitase iron-sulfur domain"/>
    <property type="match status" value="1"/>
</dbReference>
<dbReference type="NCBIfam" id="TIGR01343">
    <property type="entry name" value="hacA_fam"/>
    <property type="match status" value="1"/>
</dbReference>
<evidence type="ECO:0000259" key="7">
    <source>
        <dbReference type="Pfam" id="PF00330"/>
    </source>
</evidence>
<feature type="binding site" evidence="6">
    <location>
        <position position="355"/>
    </location>
    <ligand>
        <name>[4Fe-4S] cluster</name>
        <dbReference type="ChEBI" id="CHEBI:49883"/>
    </ligand>
</feature>
<comment type="cofactor">
    <cofactor evidence="6">
        <name>[4Fe-4S] cluster</name>
        <dbReference type="ChEBI" id="CHEBI:49883"/>
    </cofactor>
    <text evidence="6">Binds 1 [4Fe-4S] cluster per subunit.</text>
</comment>
<dbReference type="InterPro" id="IPR018136">
    <property type="entry name" value="Aconitase_4Fe-4S_BS"/>
</dbReference>
<feature type="binding site" evidence="6">
    <location>
        <position position="295"/>
    </location>
    <ligand>
        <name>[4Fe-4S] cluster</name>
        <dbReference type="ChEBI" id="CHEBI:49883"/>
    </ligand>
</feature>
<dbReference type="NCBIfam" id="TIGR02086">
    <property type="entry name" value="IPMI_arch"/>
    <property type="match status" value="1"/>
</dbReference>
<dbReference type="GO" id="GO:0046872">
    <property type="term" value="F:metal ion binding"/>
    <property type="evidence" value="ECO:0007669"/>
    <property type="project" value="UniProtKB-KW"/>
</dbReference>
<dbReference type="RefSeq" id="WP_069979005.1">
    <property type="nucleotide sequence ID" value="NZ_CP017269.1"/>
</dbReference>
<dbReference type="PRINTS" id="PR00415">
    <property type="entry name" value="ACONITASE"/>
</dbReference>
<dbReference type="PANTHER" id="PTHR43822">
    <property type="entry name" value="HOMOACONITASE, MITOCHONDRIAL-RELATED"/>
    <property type="match status" value="1"/>
</dbReference>
<evidence type="ECO:0000256" key="3">
    <source>
        <dbReference type="ARBA" id="ARBA00023004"/>
    </source>
</evidence>
<dbReference type="InterPro" id="IPR006251">
    <property type="entry name" value="Homoacnase/IPMdehydase_lsu"/>
</dbReference>
<keyword evidence="6" id="KW-0432">Leucine biosynthesis</keyword>
<dbReference type="InterPro" id="IPR050067">
    <property type="entry name" value="IPM_dehydratase_rel_enz"/>
</dbReference>
<gene>
    <name evidence="6" type="primary">leuC</name>
    <name evidence="8" type="ORF">Gferi_18205</name>
</gene>
<dbReference type="InterPro" id="IPR033941">
    <property type="entry name" value="IPMI_cat"/>
</dbReference>
<dbReference type="PANTHER" id="PTHR43822:SF2">
    <property type="entry name" value="HOMOACONITASE, MITOCHONDRIAL"/>
    <property type="match status" value="1"/>
</dbReference>
<comment type="function">
    <text evidence="6">Catalyzes the isomerization between 2-isopropylmalate and 3-isopropylmalate, via the formation of 2-isopropylmaleate.</text>
</comment>
<comment type="subunit">
    <text evidence="6">Heterodimer of LeuC and LeuD.</text>
</comment>
<dbReference type="EC" id="4.2.1.33" evidence="6"/>
<dbReference type="PROSITE" id="PS01244">
    <property type="entry name" value="ACONITASE_2"/>
    <property type="match status" value="1"/>
</dbReference>
<dbReference type="AlphaFoldDB" id="A0A1D8GK83"/>
<dbReference type="GO" id="GO:0003861">
    <property type="term" value="F:3-isopropylmalate dehydratase activity"/>
    <property type="evidence" value="ECO:0007669"/>
    <property type="project" value="UniProtKB-UniRule"/>
</dbReference>
<evidence type="ECO:0000313" key="8">
    <source>
        <dbReference type="EMBL" id="AOT71316.1"/>
    </source>
</evidence>
<dbReference type="STRING" id="1424294.Gferi_18205"/>
<dbReference type="Gene3D" id="3.30.499.10">
    <property type="entry name" value="Aconitase, domain 3"/>
    <property type="match status" value="2"/>
</dbReference>
<keyword evidence="1 6" id="KW-0004">4Fe-4S</keyword>
<feature type="binding site" evidence="6">
    <location>
        <position position="358"/>
    </location>
    <ligand>
        <name>[4Fe-4S] cluster</name>
        <dbReference type="ChEBI" id="CHEBI:49883"/>
    </ligand>
</feature>
<dbReference type="InterPro" id="IPR001030">
    <property type="entry name" value="Acoase/IPM_deHydtase_lsu_aba"/>
</dbReference>
<keyword evidence="6" id="KW-0028">Amino-acid biosynthesis</keyword>
<dbReference type="InterPro" id="IPR015931">
    <property type="entry name" value="Acnase/IPM_dHydase_lsu_aba_1/3"/>
</dbReference>
<reference evidence="8 9" key="1">
    <citation type="submission" date="2016-09" db="EMBL/GenBank/DDBJ databases">
        <title>Genomic analysis reveals versatility of anaerobic energy metabolism of Geosporobacter ferrireducens IRF9 of phylum Firmicutes.</title>
        <authorList>
            <person name="Kim S.-J."/>
        </authorList>
    </citation>
    <scope>NUCLEOTIDE SEQUENCE [LARGE SCALE GENOMIC DNA]</scope>
    <source>
        <strain evidence="8 9">IRF9</strain>
    </source>
</reference>
<keyword evidence="9" id="KW-1185">Reference proteome</keyword>
<keyword evidence="3 6" id="KW-0408">Iron</keyword>
<evidence type="ECO:0000256" key="4">
    <source>
        <dbReference type="ARBA" id="ARBA00023014"/>
    </source>
</evidence>
<evidence type="ECO:0000256" key="5">
    <source>
        <dbReference type="ARBA" id="ARBA00023239"/>
    </source>
</evidence>
<dbReference type="EMBL" id="CP017269">
    <property type="protein sequence ID" value="AOT71316.1"/>
    <property type="molecule type" value="Genomic_DNA"/>
</dbReference>
<sequence>MHALEKILAKAAKKDSVRAGEIVNCEVDMAGVNDLYLQTIRSFYEMGGEKVFAPQKTIVFLDHYAPASTIIQADNQKQFRAFCRDQGIDKLMDINQGVCHQIMADKGFSKPGQLIVITDSHTTTNGAFGAFGTGVGATELAVILRTGSLWFRVPEVIRINLEGELKPGVYAKDVILYIIGKMGADYAVYKAVEFTGSLLNQLSMSERMALCNMTTEMGAKTSYIQPDEITFSYLKDKAVDYEVFETDADYQYSAELTFDVTDLGTQIAAPHSVDNVFPLSEFEGKPVDQAFIGTCTGGRVQDLAAAAYILKGRRINPSTRLLVVPASSQVLLESIEKGYIQTLVDAGATLVTPGCAACLGTHEGMIAEGEVCITSSNRNFPGRMGHSKAEIFLASPASVAAAALNGHITDPARYLVEREDHDE</sequence>
<evidence type="ECO:0000256" key="2">
    <source>
        <dbReference type="ARBA" id="ARBA00022723"/>
    </source>
</evidence>
<keyword evidence="6" id="KW-0100">Branched-chain amino acid biosynthesis</keyword>
<dbReference type="CDD" id="cd01583">
    <property type="entry name" value="IPMI"/>
    <property type="match status" value="1"/>
</dbReference>
<keyword evidence="5 6" id="KW-0456">Lyase</keyword>
<evidence type="ECO:0000313" key="9">
    <source>
        <dbReference type="Proteomes" id="UP000095743"/>
    </source>
</evidence>
<evidence type="ECO:0000256" key="6">
    <source>
        <dbReference type="HAMAP-Rule" id="MF_01027"/>
    </source>
</evidence>
<dbReference type="OrthoDB" id="9802769at2"/>
<dbReference type="GO" id="GO:0051539">
    <property type="term" value="F:4 iron, 4 sulfur cluster binding"/>
    <property type="evidence" value="ECO:0007669"/>
    <property type="project" value="UniProtKB-KW"/>
</dbReference>
<comment type="similarity">
    <text evidence="6">Belongs to the aconitase/IPM isomerase family. LeuC type 2 subfamily.</text>
</comment>
<dbReference type="InterPro" id="IPR011826">
    <property type="entry name" value="HAcnase/IPMdehydase_lsu_prok"/>
</dbReference>
<keyword evidence="2 6" id="KW-0479">Metal-binding</keyword>
<dbReference type="GO" id="GO:0009098">
    <property type="term" value="P:L-leucine biosynthetic process"/>
    <property type="evidence" value="ECO:0007669"/>
    <property type="project" value="UniProtKB-UniRule"/>
</dbReference>
<organism evidence="8 9">
    <name type="scientific">Geosporobacter ferrireducens</name>
    <dbReference type="NCBI Taxonomy" id="1424294"/>
    <lineage>
        <taxon>Bacteria</taxon>
        <taxon>Bacillati</taxon>
        <taxon>Bacillota</taxon>
        <taxon>Clostridia</taxon>
        <taxon>Peptostreptococcales</taxon>
        <taxon>Thermotaleaceae</taxon>
        <taxon>Geosporobacter</taxon>
    </lineage>
</organism>
<name>A0A1D8GK83_9FIRM</name>
<dbReference type="KEGG" id="gfe:Gferi_18205"/>
<dbReference type="UniPathway" id="UPA00048">
    <property type="reaction ID" value="UER00071"/>
</dbReference>
<keyword evidence="4 6" id="KW-0411">Iron-sulfur</keyword>
<comment type="catalytic activity">
    <reaction evidence="6">
        <text>(2R,3S)-3-isopropylmalate = (2S)-2-isopropylmalate</text>
        <dbReference type="Rhea" id="RHEA:32287"/>
        <dbReference type="ChEBI" id="CHEBI:1178"/>
        <dbReference type="ChEBI" id="CHEBI:35121"/>
        <dbReference type="EC" id="4.2.1.33"/>
    </reaction>
</comment>
<protein>
    <recommendedName>
        <fullName evidence="6">3-isopropylmalate dehydratase large subunit</fullName>
        <ecNumber evidence="6">4.2.1.33</ecNumber>
    </recommendedName>
    <alternativeName>
        <fullName evidence="6">Alpha-IPM isomerase</fullName>
        <shortName evidence="6">IPMI</shortName>
    </alternativeName>
    <alternativeName>
        <fullName evidence="6">Isopropylmalate isomerase</fullName>
    </alternativeName>
</protein>
<dbReference type="InterPro" id="IPR036008">
    <property type="entry name" value="Aconitase_4Fe-4S_dom"/>
</dbReference>
<proteinExistence type="inferred from homology"/>
<dbReference type="Pfam" id="PF00330">
    <property type="entry name" value="Aconitase"/>
    <property type="match status" value="1"/>
</dbReference>
<dbReference type="NCBIfam" id="NF001614">
    <property type="entry name" value="PRK00402.1"/>
    <property type="match status" value="1"/>
</dbReference>